<dbReference type="GO" id="GO:0008266">
    <property type="term" value="F:poly(U) RNA binding"/>
    <property type="evidence" value="ECO:0007669"/>
    <property type="project" value="UniProtKB-ARBA"/>
</dbReference>
<dbReference type="AlphaFoldDB" id="A0A2A2LJE7"/>
<evidence type="ECO:0000256" key="1">
    <source>
        <dbReference type="ARBA" id="ARBA00006266"/>
    </source>
</evidence>
<evidence type="ECO:0000256" key="2">
    <source>
        <dbReference type="ARBA" id="ARBA00022737"/>
    </source>
</evidence>
<evidence type="ECO:0000256" key="4">
    <source>
        <dbReference type="PROSITE-ProRule" id="PRU00176"/>
    </source>
</evidence>
<comment type="similarity">
    <text evidence="1">Belongs to the RRM elav family.</text>
</comment>
<dbReference type="PROSITE" id="PS50102">
    <property type="entry name" value="RRM"/>
    <property type="match status" value="2"/>
</dbReference>
<dbReference type="CDD" id="cd12652">
    <property type="entry name" value="RRM2_Hu"/>
    <property type="match status" value="1"/>
</dbReference>
<name>A0A2A2LJE7_9BILA</name>
<dbReference type="PANTHER" id="PTHR10352">
    <property type="entry name" value="EUKARYOTIC TRANSLATION INITIATION FACTOR 3 SUBUNIT G"/>
    <property type="match status" value="1"/>
</dbReference>
<dbReference type="GO" id="GO:0005634">
    <property type="term" value="C:nucleus"/>
    <property type="evidence" value="ECO:0007669"/>
    <property type="project" value="UniProtKB-ARBA"/>
</dbReference>
<dbReference type="InterPro" id="IPR035979">
    <property type="entry name" value="RBD_domain_sf"/>
</dbReference>
<evidence type="ECO:0000313" key="7">
    <source>
        <dbReference type="EMBL" id="PAV86168.1"/>
    </source>
</evidence>
<dbReference type="PRINTS" id="PR00961">
    <property type="entry name" value="HUDSXLRNA"/>
</dbReference>
<dbReference type="SMART" id="SM00360">
    <property type="entry name" value="RRM"/>
    <property type="match status" value="2"/>
</dbReference>
<protein>
    <recommendedName>
        <fullName evidence="6">RRM domain-containing protein</fullName>
    </recommendedName>
</protein>
<keyword evidence="2" id="KW-0677">Repeat</keyword>
<dbReference type="InterPro" id="IPR002343">
    <property type="entry name" value="Hud_Sxl_RNA"/>
</dbReference>
<keyword evidence="3 4" id="KW-0694">RNA-binding</keyword>
<feature type="domain" description="RRM" evidence="6">
    <location>
        <begin position="261"/>
        <end position="338"/>
    </location>
</feature>
<evidence type="ECO:0000259" key="6">
    <source>
        <dbReference type="PROSITE" id="PS50102"/>
    </source>
</evidence>
<dbReference type="EMBL" id="LIAE01006699">
    <property type="protein sequence ID" value="PAV86168.1"/>
    <property type="molecule type" value="Genomic_DNA"/>
</dbReference>
<evidence type="ECO:0000256" key="3">
    <source>
        <dbReference type="ARBA" id="ARBA00022884"/>
    </source>
</evidence>
<organism evidence="7 8">
    <name type="scientific">Diploscapter pachys</name>
    <dbReference type="NCBI Taxonomy" id="2018661"/>
    <lineage>
        <taxon>Eukaryota</taxon>
        <taxon>Metazoa</taxon>
        <taxon>Ecdysozoa</taxon>
        <taxon>Nematoda</taxon>
        <taxon>Chromadorea</taxon>
        <taxon>Rhabditida</taxon>
        <taxon>Rhabditina</taxon>
        <taxon>Rhabditomorpha</taxon>
        <taxon>Rhabditoidea</taxon>
        <taxon>Rhabditidae</taxon>
        <taxon>Diploscapter</taxon>
    </lineage>
</organism>
<dbReference type="SUPFAM" id="SSF54928">
    <property type="entry name" value="RNA-binding domain, RBD"/>
    <property type="match status" value="2"/>
</dbReference>
<reference evidence="7 8" key="1">
    <citation type="journal article" date="2017" name="Curr. Biol.">
        <title>Genome architecture and evolution of a unichromosomal asexual nematode.</title>
        <authorList>
            <person name="Fradin H."/>
            <person name="Zegar C."/>
            <person name="Gutwein M."/>
            <person name="Lucas J."/>
            <person name="Kovtun M."/>
            <person name="Corcoran D."/>
            <person name="Baugh L.R."/>
            <person name="Kiontke K."/>
            <person name="Gunsalus K."/>
            <person name="Fitch D.H."/>
            <person name="Piano F."/>
        </authorList>
    </citation>
    <scope>NUCLEOTIDE SEQUENCE [LARGE SCALE GENOMIC DNA]</scope>
    <source>
        <strain evidence="7">PF1309</strain>
    </source>
</reference>
<evidence type="ECO:0000256" key="5">
    <source>
        <dbReference type="SAM" id="MobiDB-lite"/>
    </source>
</evidence>
<accession>A0A2A2LJE7</accession>
<dbReference type="GO" id="GO:1990904">
    <property type="term" value="C:ribonucleoprotein complex"/>
    <property type="evidence" value="ECO:0007669"/>
    <property type="project" value="InterPro"/>
</dbReference>
<dbReference type="STRING" id="2018661.A0A2A2LJE7"/>
<dbReference type="FunFam" id="3.30.70.330:FF:000205">
    <property type="entry name" value="Sex lethal, isoform B"/>
    <property type="match status" value="1"/>
</dbReference>
<dbReference type="OrthoDB" id="5916671at2759"/>
<dbReference type="InterPro" id="IPR012677">
    <property type="entry name" value="Nucleotide-bd_a/b_plait_sf"/>
</dbReference>
<dbReference type="NCBIfam" id="TIGR01661">
    <property type="entry name" value="ELAV_HUD_SF"/>
    <property type="match status" value="1"/>
</dbReference>
<dbReference type="InterPro" id="IPR000504">
    <property type="entry name" value="RRM_dom"/>
</dbReference>
<dbReference type="Gene3D" id="3.30.70.330">
    <property type="match status" value="2"/>
</dbReference>
<proteinExistence type="inferred from homology"/>
<evidence type="ECO:0000313" key="8">
    <source>
        <dbReference type="Proteomes" id="UP000218231"/>
    </source>
</evidence>
<comment type="caution">
    <text evidence="7">The sequence shown here is derived from an EMBL/GenBank/DDBJ whole genome shotgun (WGS) entry which is preliminary data.</text>
</comment>
<gene>
    <name evidence="7" type="ORF">WR25_02656</name>
</gene>
<dbReference type="GO" id="GO:0050686">
    <property type="term" value="P:negative regulation of mRNA processing"/>
    <property type="evidence" value="ECO:0007669"/>
    <property type="project" value="UniProtKB-ARBA"/>
</dbReference>
<feature type="region of interest" description="Disordered" evidence="5">
    <location>
        <begin position="22"/>
        <end position="42"/>
    </location>
</feature>
<sequence length="350" mass="36967">MTDTDRGQTYAMFVNQTQGNRELGYKSATKRREREVSFARPSSDTIRGSNLYVSGIPKSMTLNELEGIFRPYGQIITSRILSDPVTGLSKGVGFVRFDKKNEAEIAIEQLNGTIPSSCTEQITVKFANNPATNTAKNVLQELEAVQQVAAAQSLIPFTLLAGAPAAAAPIRTTIGPIHHAPLTAKYRYSPLTGITAMPGMATAAIASQPTAADYFTSNALLMSQLGALSDVSAAGFSLAPTSLTAAYTTPIATTSPDAQGFTVMVSNLAPEADDTLLWQLFAPFGSVISIKIARDISNKCKGYAFISYASYAEALTAINALNGTQLGCRALQVTLKTAAAAPQLGAAIIR</sequence>
<dbReference type="InterPro" id="IPR006548">
    <property type="entry name" value="ELAD_HU_SF"/>
</dbReference>
<dbReference type="Pfam" id="PF00076">
    <property type="entry name" value="RRM_1"/>
    <property type="match status" value="2"/>
</dbReference>
<dbReference type="Proteomes" id="UP000218231">
    <property type="component" value="Unassembled WGS sequence"/>
</dbReference>
<feature type="domain" description="RRM" evidence="6">
    <location>
        <begin position="49"/>
        <end position="129"/>
    </location>
</feature>
<keyword evidence="8" id="KW-1185">Reference proteome</keyword>